<evidence type="ECO:0000313" key="2">
    <source>
        <dbReference type="EMBL" id="SNY45711.1"/>
    </source>
</evidence>
<gene>
    <name evidence="2" type="ORF">SAMN06265827_13919</name>
</gene>
<dbReference type="RefSeq" id="WP_097019431.1">
    <property type="nucleotide sequence ID" value="NZ_OBDZ01000039.1"/>
</dbReference>
<organism evidence="2 3">
    <name type="scientific">Orenia metallireducens</name>
    <dbReference type="NCBI Taxonomy" id="1413210"/>
    <lineage>
        <taxon>Bacteria</taxon>
        <taxon>Bacillati</taxon>
        <taxon>Bacillota</taxon>
        <taxon>Clostridia</taxon>
        <taxon>Halanaerobiales</taxon>
        <taxon>Halobacteroidaceae</taxon>
        <taxon>Orenia</taxon>
    </lineage>
</organism>
<protein>
    <submittedName>
        <fullName evidence="2">Uncharacterized protein</fullName>
    </submittedName>
</protein>
<keyword evidence="1" id="KW-1133">Transmembrane helix</keyword>
<sequence>MAVFDNRQLVISGITIEQISEIIVNRFERGEPVELQLINLVPTYYGAINYPRLPAEQKYIALLFGSVANKLNDKIERIYSNLQRWEQNIPYVSFEENSLIIRWRAKTSVEDFGAGLEKLLASKDVHSLGIIELNNPIADWLVDDIQVYKYNESGVGEVREIEEEKQSFFNNLLTGITENSTLGVPNALWIIAGVIVIPQILLTIREFNPND</sequence>
<proteinExistence type="predicted"/>
<keyword evidence="3" id="KW-1185">Reference proteome</keyword>
<evidence type="ECO:0000256" key="1">
    <source>
        <dbReference type="SAM" id="Phobius"/>
    </source>
</evidence>
<dbReference type="Proteomes" id="UP000219573">
    <property type="component" value="Unassembled WGS sequence"/>
</dbReference>
<keyword evidence="1" id="KW-0812">Transmembrane</keyword>
<dbReference type="AlphaFoldDB" id="A0A285IFI7"/>
<keyword evidence="1" id="KW-0472">Membrane</keyword>
<evidence type="ECO:0000313" key="3">
    <source>
        <dbReference type="Proteomes" id="UP000219573"/>
    </source>
</evidence>
<name>A0A285IFI7_9FIRM</name>
<feature type="transmembrane region" description="Helical" evidence="1">
    <location>
        <begin position="187"/>
        <end position="204"/>
    </location>
</feature>
<accession>A0A285IFI7</accession>
<dbReference type="EMBL" id="OBDZ01000039">
    <property type="protein sequence ID" value="SNY45711.1"/>
    <property type="molecule type" value="Genomic_DNA"/>
</dbReference>
<reference evidence="3" key="1">
    <citation type="submission" date="2017-09" db="EMBL/GenBank/DDBJ databases">
        <authorList>
            <person name="Varghese N."/>
            <person name="Submissions S."/>
        </authorList>
    </citation>
    <scope>NUCLEOTIDE SEQUENCE [LARGE SCALE GENOMIC DNA]</scope>
    <source>
        <strain evidence="3">MSL47</strain>
    </source>
</reference>